<dbReference type="InterPro" id="IPR050725">
    <property type="entry name" value="CysQ/Inositol_MonoPase"/>
</dbReference>
<dbReference type="PANTHER" id="PTHR43028">
    <property type="entry name" value="3'(2'),5'-BISPHOSPHATE NUCLEOTIDASE 1"/>
    <property type="match status" value="1"/>
</dbReference>
<accession>A0ABS5A4L3</accession>
<dbReference type="InterPro" id="IPR000760">
    <property type="entry name" value="Inositol_monophosphatase-like"/>
</dbReference>
<dbReference type="PANTHER" id="PTHR43028:SF5">
    <property type="entry name" value="3'(2'),5'-BISPHOSPHATE NUCLEOTIDASE 1"/>
    <property type="match status" value="1"/>
</dbReference>
<dbReference type="SUPFAM" id="SSF56655">
    <property type="entry name" value="Carbohydrate phosphatase"/>
    <property type="match status" value="1"/>
</dbReference>
<sequence>MSDTTSLPNLAASIAELVRSAMLEIRPRLVEAALSGNRGEHKNERHSDNFLSDYDLWMHQHYKEALTEHLSSFVYASEEADPEVIGPEADPDLCVLVDPLDTSELAVRSLYGYTHVMVYSRQLARPILAVIGDIFHHNQLYIGARDESGTDRAFLVTADLVEHSLTEPSQANLSQALVTNYLMRPSERFSPLAQQGSFLEALSAPSGDDGKRRGRIGVDFGSVSLCHVAAGLTDASVEFAKGFAIWDLLPGHYVLHAAGGTLIDLQGKPIALDYNLGSLESIAAAMNPRQKFIAAGNPRLADEILRSLHV</sequence>
<name>A0ABS5A4L3_9PSEU</name>
<keyword evidence="2" id="KW-1185">Reference proteome</keyword>
<reference evidence="1 2" key="1">
    <citation type="submission" date="2021-03" db="EMBL/GenBank/DDBJ databases">
        <title>Sequencing the genomes of 1000 actinobacteria strains.</title>
        <authorList>
            <person name="Klenk H.-P."/>
        </authorList>
    </citation>
    <scope>NUCLEOTIDE SEQUENCE [LARGE SCALE GENOMIC DNA]</scope>
    <source>
        <strain evidence="1 2">DSM 44580</strain>
    </source>
</reference>
<protein>
    <submittedName>
        <fullName evidence="1">Myo-inositol-1(Or 4)-monophosphatase</fullName>
        <ecNumber evidence="1">3.1.3.25</ecNumber>
    </submittedName>
</protein>
<dbReference type="EC" id="3.1.3.25" evidence="1"/>
<gene>
    <name evidence="1" type="ORF">JOF53_000381</name>
</gene>
<organism evidence="1 2">
    <name type="scientific">Crossiella equi</name>
    <dbReference type="NCBI Taxonomy" id="130796"/>
    <lineage>
        <taxon>Bacteria</taxon>
        <taxon>Bacillati</taxon>
        <taxon>Actinomycetota</taxon>
        <taxon>Actinomycetes</taxon>
        <taxon>Pseudonocardiales</taxon>
        <taxon>Pseudonocardiaceae</taxon>
        <taxon>Crossiella</taxon>
    </lineage>
</organism>
<evidence type="ECO:0000313" key="1">
    <source>
        <dbReference type="EMBL" id="MBP2471509.1"/>
    </source>
</evidence>
<dbReference type="Pfam" id="PF00459">
    <property type="entry name" value="Inositol_P"/>
    <property type="match status" value="1"/>
</dbReference>
<dbReference type="RefSeq" id="WP_086783798.1">
    <property type="nucleotide sequence ID" value="NZ_JAGIOO010000001.1"/>
</dbReference>
<comment type="caution">
    <text evidence="1">The sequence shown here is derived from an EMBL/GenBank/DDBJ whole genome shotgun (WGS) entry which is preliminary data.</text>
</comment>
<evidence type="ECO:0000313" key="2">
    <source>
        <dbReference type="Proteomes" id="UP001519363"/>
    </source>
</evidence>
<dbReference type="GO" id="GO:0052834">
    <property type="term" value="F:inositol monophosphate phosphatase activity"/>
    <property type="evidence" value="ECO:0007669"/>
    <property type="project" value="UniProtKB-EC"/>
</dbReference>
<dbReference type="Gene3D" id="3.40.190.80">
    <property type="match status" value="1"/>
</dbReference>
<proteinExistence type="predicted"/>
<dbReference type="Proteomes" id="UP001519363">
    <property type="component" value="Unassembled WGS sequence"/>
</dbReference>
<dbReference type="EMBL" id="JAGIOO010000001">
    <property type="protein sequence ID" value="MBP2471509.1"/>
    <property type="molecule type" value="Genomic_DNA"/>
</dbReference>
<dbReference type="Gene3D" id="3.30.540.10">
    <property type="entry name" value="Fructose-1,6-Bisphosphatase, subunit A, domain 1"/>
    <property type="match status" value="1"/>
</dbReference>
<keyword evidence="1" id="KW-0378">Hydrolase</keyword>